<proteinExistence type="predicted"/>
<sequence>MMFNFWSLLWVFEDLFRDLVMAFLAPSYDRGSTLVLGRVFYLILDHGFKS</sequence>
<dbReference type="KEGG" id="mar:MAE_05940"/>
<organism evidence="1 2">
    <name type="scientific">Microcystis aeruginosa (strain NIES-843 / IAM M-2473)</name>
    <dbReference type="NCBI Taxonomy" id="449447"/>
    <lineage>
        <taxon>Bacteria</taxon>
        <taxon>Bacillati</taxon>
        <taxon>Cyanobacteriota</taxon>
        <taxon>Cyanophyceae</taxon>
        <taxon>Oscillatoriophycideae</taxon>
        <taxon>Chroococcales</taxon>
        <taxon>Microcystaceae</taxon>
        <taxon>Microcystis</taxon>
    </lineage>
</organism>
<dbReference type="AlphaFoldDB" id="B0JPA5"/>
<protein>
    <submittedName>
        <fullName evidence="1">Uncharacterized protein</fullName>
    </submittedName>
</protein>
<dbReference type="HOGENOM" id="CLU_3119802_0_0_3"/>
<accession>B0JPA5</accession>
<dbReference type="Proteomes" id="UP000001510">
    <property type="component" value="Chromosome"/>
</dbReference>
<dbReference type="EnsemblBacteria" id="BAG00416">
    <property type="protein sequence ID" value="BAG00416"/>
    <property type="gene ID" value="MAE_05940"/>
</dbReference>
<reference evidence="1 2" key="1">
    <citation type="journal article" date="2007" name="DNA Res.">
        <title>Complete genomic structure of the bloom-forming toxic cyanobacterium Microcystis aeruginosa NIES-843.</title>
        <authorList>
            <person name="Kaneko T."/>
            <person name="Nakajima N."/>
            <person name="Okamoto S."/>
            <person name="Suzuki I."/>
            <person name="Tanabe Y."/>
            <person name="Tamaoki M."/>
            <person name="Nakamura Y."/>
            <person name="Kasai F."/>
            <person name="Watanabe A."/>
            <person name="Kawashima K."/>
            <person name="Kishida Y."/>
            <person name="Ono A."/>
            <person name="Shimizu Y."/>
            <person name="Takahashi C."/>
            <person name="Minami C."/>
            <person name="Fujishiro T."/>
            <person name="Kohara M."/>
            <person name="Katoh M."/>
            <person name="Nakazaki N."/>
            <person name="Nakayama S."/>
            <person name="Yamada M."/>
            <person name="Tabata S."/>
            <person name="Watanabe M.M."/>
        </authorList>
    </citation>
    <scope>NUCLEOTIDE SEQUENCE [LARGE SCALE GENOMIC DNA]</scope>
    <source>
        <strain evidence="2">NIES-843 / IAM M-247</strain>
    </source>
</reference>
<keyword evidence="2" id="KW-1185">Reference proteome</keyword>
<evidence type="ECO:0000313" key="1">
    <source>
        <dbReference type="EMBL" id="BAG00416.1"/>
    </source>
</evidence>
<dbReference type="EMBL" id="AP009552">
    <property type="protein sequence ID" value="BAG00416.1"/>
    <property type="molecule type" value="Genomic_DNA"/>
</dbReference>
<evidence type="ECO:0000313" key="2">
    <source>
        <dbReference type="Proteomes" id="UP000001510"/>
    </source>
</evidence>
<name>B0JPA5_MICAN</name>
<gene>
    <name evidence="1" type="ordered locus">MAE_05940</name>
</gene>
<dbReference type="PaxDb" id="449447-MAE_05940"/>
<dbReference type="STRING" id="449447.MAE_05940"/>